<protein>
    <submittedName>
        <fullName evidence="1">Uncharacterized protein</fullName>
    </submittedName>
</protein>
<evidence type="ECO:0000313" key="2">
    <source>
        <dbReference type="Proteomes" id="UP000729402"/>
    </source>
</evidence>
<keyword evidence="2" id="KW-1185">Reference proteome</keyword>
<comment type="caution">
    <text evidence="1">The sequence shown here is derived from an EMBL/GenBank/DDBJ whole genome shotgun (WGS) entry which is preliminary data.</text>
</comment>
<dbReference type="AlphaFoldDB" id="A0A8J5VIH7"/>
<proteinExistence type="predicted"/>
<sequence>MHCRSAVHRALAPGHMTLICVRPPWGPPWKENSSWEAIPWGTPLPWGPPACAALAAATHGEKLLTLMQN</sequence>
<name>A0A8J5VIH7_ZIZPA</name>
<dbReference type="EMBL" id="JAAALK010000289">
    <property type="protein sequence ID" value="KAG8048603.1"/>
    <property type="molecule type" value="Genomic_DNA"/>
</dbReference>
<accession>A0A8J5VIH7</accession>
<dbReference type="Proteomes" id="UP000729402">
    <property type="component" value="Unassembled WGS sequence"/>
</dbReference>
<reference evidence="1" key="1">
    <citation type="journal article" date="2021" name="bioRxiv">
        <title>Whole Genome Assembly and Annotation of Northern Wild Rice, Zizania palustris L., Supports a Whole Genome Duplication in the Zizania Genus.</title>
        <authorList>
            <person name="Haas M."/>
            <person name="Kono T."/>
            <person name="Macchietto M."/>
            <person name="Millas R."/>
            <person name="McGilp L."/>
            <person name="Shao M."/>
            <person name="Duquette J."/>
            <person name="Hirsch C.N."/>
            <person name="Kimball J."/>
        </authorList>
    </citation>
    <scope>NUCLEOTIDE SEQUENCE</scope>
    <source>
        <tissue evidence="1">Fresh leaf tissue</tissue>
    </source>
</reference>
<evidence type="ECO:0000313" key="1">
    <source>
        <dbReference type="EMBL" id="KAG8048603.1"/>
    </source>
</evidence>
<reference evidence="1" key="2">
    <citation type="submission" date="2021-02" db="EMBL/GenBank/DDBJ databases">
        <authorList>
            <person name="Kimball J.A."/>
            <person name="Haas M.W."/>
            <person name="Macchietto M."/>
            <person name="Kono T."/>
            <person name="Duquette J."/>
            <person name="Shao M."/>
        </authorList>
    </citation>
    <scope>NUCLEOTIDE SEQUENCE</scope>
    <source>
        <tissue evidence="1">Fresh leaf tissue</tissue>
    </source>
</reference>
<organism evidence="1 2">
    <name type="scientific">Zizania palustris</name>
    <name type="common">Northern wild rice</name>
    <dbReference type="NCBI Taxonomy" id="103762"/>
    <lineage>
        <taxon>Eukaryota</taxon>
        <taxon>Viridiplantae</taxon>
        <taxon>Streptophyta</taxon>
        <taxon>Embryophyta</taxon>
        <taxon>Tracheophyta</taxon>
        <taxon>Spermatophyta</taxon>
        <taxon>Magnoliopsida</taxon>
        <taxon>Liliopsida</taxon>
        <taxon>Poales</taxon>
        <taxon>Poaceae</taxon>
        <taxon>BOP clade</taxon>
        <taxon>Oryzoideae</taxon>
        <taxon>Oryzeae</taxon>
        <taxon>Zizaniinae</taxon>
        <taxon>Zizania</taxon>
    </lineage>
</organism>
<gene>
    <name evidence="1" type="ORF">GUJ93_ZPchr0009g1459</name>
</gene>